<reference evidence="1" key="1">
    <citation type="journal article" date="2021" name="Proc. Natl. Acad. Sci. U.S.A.">
        <title>A Catalog of Tens of Thousands of Viruses from Human Metagenomes Reveals Hidden Associations with Chronic Diseases.</title>
        <authorList>
            <person name="Tisza M.J."/>
            <person name="Buck C.B."/>
        </authorList>
    </citation>
    <scope>NUCLEOTIDE SEQUENCE</scope>
    <source>
        <strain evidence="1">Ct0UO21</strain>
    </source>
</reference>
<protein>
    <submittedName>
        <fullName evidence="1">Uncharacterized protein</fullName>
    </submittedName>
</protein>
<evidence type="ECO:0000313" key="1">
    <source>
        <dbReference type="EMBL" id="DAE04540.1"/>
    </source>
</evidence>
<sequence>MYINIDRIFGSALKPENSVRASGLNRFICLHLFCHL</sequence>
<accession>A0A8S5PE92</accession>
<organism evidence="1">
    <name type="scientific">Siphoviridae sp. ct0UO21</name>
    <dbReference type="NCBI Taxonomy" id="2825293"/>
    <lineage>
        <taxon>Viruses</taxon>
        <taxon>Duplodnaviria</taxon>
        <taxon>Heunggongvirae</taxon>
        <taxon>Uroviricota</taxon>
        <taxon>Caudoviricetes</taxon>
    </lineage>
</organism>
<proteinExistence type="predicted"/>
<dbReference type="EMBL" id="BK015390">
    <property type="protein sequence ID" value="DAE04540.1"/>
    <property type="molecule type" value="Genomic_DNA"/>
</dbReference>
<name>A0A8S5PE92_9CAUD</name>